<keyword evidence="1" id="KW-0175">Coiled coil</keyword>
<keyword evidence="2" id="KW-1133">Transmembrane helix</keyword>
<evidence type="ECO:0000256" key="2">
    <source>
        <dbReference type="SAM" id="Phobius"/>
    </source>
</evidence>
<dbReference type="Proteomes" id="UP000007648">
    <property type="component" value="Unassembled WGS sequence"/>
</dbReference>
<dbReference type="GeneID" id="100918231"/>
<dbReference type="RefSeq" id="XP_003773429.1">
    <property type="nucleotide sequence ID" value="XM_003773381.4"/>
</dbReference>
<dbReference type="Pfam" id="PF20479">
    <property type="entry name" value="TMEM128"/>
    <property type="match status" value="1"/>
</dbReference>
<keyword evidence="2" id="KW-0472">Membrane</keyword>
<feature type="transmembrane region" description="Helical" evidence="2">
    <location>
        <begin position="124"/>
        <end position="144"/>
    </location>
</feature>
<dbReference type="InterPro" id="IPR033579">
    <property type="entry name" value="TMEM128"/>
</dbReference>
<proteinExistence type="predicted"/>
<dbReference type="KEGG" id="shr:100918231"/>
<dbReference type="OrthoDB" id="58903at2759"/>
<accession>A0A7N4UXV0</accession>
<feature type="transmembrane region" description="Helical" evidence="2">
    <location>
        <begin position="54"/>
        <end position="72"/>
    </location>
</feature>
<reference evidence="3" key="3">
    <citation type="submission" date="2025-09" db="UniProtKB">
        <authorList>
            <consortium name="Ensembl"/>
        </authorList>
    </citation>
    <scope>IDENTIFICATION</scope>
</reference>
<dbReference type="InParanoid" id="A0A7N4UXV0"/>
<organism evidence="3 4">
    <name type="scientific">Sarcophilus harrisii</name>
    <name type="common">Tasmanian devil</name>
    <name type="synonym">Sarcophilus laniarius</name>
    <dbReference type="NCBI Taxonomy" id="9305"/>
    <lineage>
        <taxon>Eukaryota</taxon>
        <taxon>Metazoa</taxon>
        <taxon>Chordata</taxon>
        <taxon>Craniata</taxon>
        <taxon>Vertebrata</taxon>
        <taxon>Euteleostomi</taxon>
        <taxon>Mammalia</taxon>
        <taxon>Metatheria</taxon>
        <taxon>Dasyuromorphia</taxon>
        <taxon>Dasyuridae</taxon>
        <taxon>Sarcophilus</taxon>
    </lineage>
</organism>
<feature type="coiled-coil region" evidence="1">
    <location>
        <begin position="1"/>
        <end position="28"/>
    </location>
</feature>
<protein>
    <submittedName>
        <fullName evidence="3">Transmembrane protein 128</fullName>
    </submittedName>
</protein>
<gene>
    <name evidence="3" type="primary">TMEM128</name>
</gene>
<sequence>MAAAAMDADELRQLRRRFQQEAESLLGASALRGHGAEAEASAAVEKKEKPLPRLNIHSAFWILASIVVTYYVEFFKTVKENIQTSGWLLVGIGLLILSLSIAFYCILYLEWFCGIRDYDVKYPALIPLTTATFILAGICFNIALWPVWTLFTPLILFTQFMGAIMLVSLLG</sequence>
<evidence type="ECO:0000313" key="3">
    <source>
        <dbReference type="Ensembl" id="ENSSHAP00000024545.1"/>
    </source>
</evidence>
<dbReference type="CTD" id="85013"/>
<reference evidence="3 4" key="1">
    <citation type="journal article" date="2011" name="Proc. Natl. Acad. Sci. U.S.A.">
        <title>Genetic diversity and population structure of the endangered marsupial Sarcophilus harrisii (Tasmanian devil).</title>
        <authorList>
            <person name="Miller W."/>
            <person name="Hayes V.M."/>
            <person name="Ratan A."/>
            <person name="Petersen D.C."/>
            <person name="Wittekindt N.E."/>
            <person name="Miller J."/>
            <person name="Walenz B."/>
            <person name="Knight J."/>
            <person name="Qi J."/>
            <person name="Zhao F."/>
            <person name="Wang Q."/>
            <person name="Bedoya-Reina O.C."/>
            <person name="Katiyar N."/>
            <person name="Tomsho L.P."/>
            <person name="Kasson L.M."/>
            <person name="Hardie R.A."/>
            <person name="Woodbridge P."/>
            <person name="Tindall E.A."/>
            <person name="Bertelsen M.F."/>
            <person name="Dixon D."/>
            <person name="Pyecroft S."/>
            <person name="Helgen K.M."/>
            <person name="Lesk A.M."/>
            <person name="Pringle T.H."/>
            <person name="Patterson N."/>
            <person name="Zhang Y."/>
            <person name="Kreiss A."/>
            <person name="Woods G.M."/>
            <person name="Jones M.E."/>
            <person name="Schuster S.C."/>
        </authorList>
    </citation>
    <scope>NUCLEOTIDE SEQUENCE [LARGE SCALE GENOMIC DNA]</scope>
</reference>
<name>A0A7N4UXV0_SARHA</name>
<reference evidence="3" key="2">
    <citation type="submission" date="2025-08" db="UniProtKB">
        <authorList>
            <consortium name="Ensembl"/>
        </authorList>
    </citation>
    <scope>IDENTIFICATION</scope>
</reference>
<evidence type="ECO:0000313" key="4">
    <source>
        <dbReference type="Proteomes" id="UP000007648"/>
    </source>
</evidence>
<dbReference type="AlphaFoldDB" id="A0A7N4UXV0"/>
<dbReference type="Ensembl" id="ENSSHAT00000039072.1">
    <property type="protein sequence ID" value="ENSSHAP00000024545.1"/>
    <property type="gene ID" value="ENSSHAG00000021803.1"/>
</dbReference>
<dbReference type="GeneTree" id="ENSGT00390000012901"/>
<feature type="transmembrane region" description="Helical" evidence="2">
    <location>
        <begin position="87"/>
        <end position="112"/>
    </location>
</feature>
<keyword evidence="2" id="KW-0812">Transmembrane</keyword>
<feature type="transmembrane region" description="Helical" evidence="2">
    <location>
        <begin position="150"/>
        <end position="170"/>
    </location>
</feature>
<evidence type="ECO:0000256" key="1">
    <source>
        <dbReference type="SAM" id="Coils"/>
    </source>
</evidence>
<dbReference type="PANTHER" id="PTHR31134:SF1">
    <property type="entry name" value="TRANSMEMBRANE PROTEIN 128"/>
    <property type="match status" value="1"/>
</dbReference>
<dbReference type="FunCoup" id="A0A7N4UXV0">
    <property type="interactions" value="106"/>
</dbReference>
<keyword evidence="4" id="KW-1185">Reference proteome</keyword>
<dbReference type="PANTHER" id="PTHR31134">
    <property type="entry name" value="TRANSMEMBRANE PROTEIN 128"/>
    <property type="match status" value="1"/>
</dbReference>